<dbReference type="GO" id="GO:0003677">
    <property type="term" value="F:DNA binding"/>
    <property type="evidence" value="ECO:0007669"/>
    <property type="project" value="UniProtKB-UniRule"/>
</dbReference>
<dbReference type="PROSITE" id="PS51898">
    <property type="entry name" value="TYR_RECOMBINASE"/>
    <property type="match status" value="1"/>
</dbReference>
<evidence type="ECO:0000313" key="9">
    <source>
        <dbReference type="Proteomes" id="UP000249239"/>
    </source>
</evidence>
<dbReference type="GO" id="GO:0015074">
    <property type="term" value="P:DNA integration"/>
    <property type="evidence" value="ECO:0007669"/>
    <property type="project" value="UniProtKB-KW"/>
</dbReference>
<dbReference type="InterPro" id="IPR011010">
    <property type="entry name" value="DNA_brk_join_enz"/>
</dbReference>
<sequence length="411" mass="47897">MNRNVSTAIILDKRKVRKDNKCLVRLRITYERVQKYYSTAFVLSEKEFDDVMSVRPKGEFKDIKLKLSAIEEHALDIIKNMPEFSFDIFEKLFRNPRGTVTLASYYNHYITELKKEGRAGTVQNYQSSINSLKKYSGKKELQFKDITPTFLLLYENWMLREGHSISTVGIYIRPLRSIFNKAIREKAISELIYPFGKDKYQIPAGRNIKKALNLSDIEKIYNYPSLPFSAEDRAKDIWFFSYLCNGINVKDICRLKYKNVNFSDGSISFIRAKTERTKRSNIKPIVGIITDEVKDIIDKWGNKPILSNTYVFPLLTEGLSPEEEFARIRQVTKTINKYMKRIAEELKMKLPVTTYTARHSYSTILKQSGASIEYISESLGHSDLKTTENYLDSFDLESKREVVKKLLDFKK</sequence>
<evidence type="ECO:0000313" key="8">
    <source>
        <dbReference type="EMBL" id="PZX10376.1"/>
    </source>
</evidence>
<dbReference type="Gene3D" id="1.10.443.10">
    <property type="entry name" value="Intergrase catalytic core"/>
    <property type="match status" value="1"/>
</dbReference>
<reference evidence="8 9" key="1">
    <citation type="submission" date="2018-06" db="EMBL/GenBank/DDBJ databases">
        <title>Genomic Encyclopedia of Archaeal and Bacterial Type Strains, Phase II (KMG-II): from individual species to whole genera.</title>
        <authorList>
            <person name="Goeker M."/>
        </authorList>
    </citation>
    <scope>NUCLEOTIDE SEQUENCE [LARGE SCALE GENOMIC DNA]</scope>
    <source>
        <strain evidence="8 9">DSM 6779</strain>
    </source>
</reference>
<dbReference type="Proteomes" id="UP000249239">
    <property type="component" value="Unassembled WGS sequence"/>
</dbReference>
<dbReference type="CDD" id="cd01185">
    <property type="entry name" value="INTN1_C_like"/>
    <property type="match status" value="1"/>
</dbReference>
<dbReference type="Gene3D" id="1.10.150.130">
    <property type="match status" value="1"/>
</dbReference>
<dbReference type="InterPro" id="IPR050090">
    <property type="entry name" value="Tyrosine_recombinase_XerCD"/>
</dbReference>
<feature type="domain" description="Core-binding (CB)" evidence="7">
    <location>
        <begin position="100"/>
        <end position="183"/>
    </location>
</feature>
<dbReference type="EMBL" id="QKZK01000053">
    <property type="protein sequence ID" value="PZX10376.1"/>
    <property type="molecule type" value="Genomic_DNA"/>
</dbReference>
<dbReference type="InterPro" id="IPR010998">
    <property type="entry name" value="Integrase_recombinase_N"/>
</dbReference>
<dbReference type="PANTHER" id="PTHR30349">
    <property type="entry name" value="PHAGE INTEGRASE-RELATED"/>
    <property type="match status" value="1"/>
</dbReference>
<dbReference type="RefSeq" id="WP_111447164.1">
    <property type="nucleotide sequence ID" value="NZ_QKZK01000053.1"/>
</dbReference>
<dbReference type="OrthoDB" id="1094492at2"/>
<evidence type="ECO:0000256" key="3">
    <source>
        <dbReference type="ARBA" id="ARBA00023125"/>
    </source>
</evidence>
<comment type="similarity">
    <text evidence="1">Belongs to the 'phage' integrase family.</text>
</comment>
<dbReference type="InterPro" id="IPR025269">
    <property type="entry name" value="SAM-like_dom"/>
</dbReference>
<dbReference type="Pfam" id="PF13102">
    <property type="entry name" value="Phage_int_SAM_5"/>
    <property type="match status" value="1"/>
</dbReference>
<keyword evidence="2" id="KW-0229">DNA integration</keyword>
<evidence type="ECO:0000256" key="5">
    <source>
        <dbReference type="PROSITE-ProRule" id="PRU01248"/>
    </source>
</evidence>
<dbReference type="PANTHER" id="PTHR30349:SF64">
    <property type="entry name" value="PROPHAGE INTEGRASE INTD-RELATED"/>
    <property type="match status" value="1"/>
</dbReference>
<organism evidence="8 9">
    <name type="scientific">Breznakibacter xylanolyticus</name>
    <dbReference type="NCBI Taxonomy" id="990"/>
    <lineage>
        <taxon>Bacteria</taxon>
        <taxon>Pseudomonadati</taxon>
        <taxon>Bacteroidota</taxon>
        <taxon>Bacteroidia</taxon>
        <taxon>Marinilabiliales</taxon>
        <taxon>Marinilabiliaceae</taxon>
        <taxon>Breznakibacter</taxon>
    </lineage>
</organism>
<evidence type="ECO:0000256" key="2">
    <source>
        <dbReference type="ARBA" id="ARBA00022908"/>
    </source>
</evidence>
<keyword evidence="9" id="KW-1185">Reference proteome</keyword>
<dbReference type="InterPro" id="IPR044068">
    <property type="entry name" value="CB"/>
</dbReference>
<dbReference type="GO" id="GO:0006310">
    <property type="term" value="P:DNA recombination"/>
    <property type="evidence" value="ECO:0007669"/>
    <property type="project" value="UniProtKB-KW"/>
</dbReference>
<dbReference type="PROSITE" id="PS51900">
    <property type="entry name" value="CB"/>
    <property type="match status" value="1"/>
</dbReference>
<dbReference type="InterPro" id="IPR002104">
    <property type="entry name" value="Integrase_catalytic"/>
</dbReference>
<comment type="caution">
    <text evidence="8">The sequence shown here is derived from an EMBL/GenBank/DDBJ whole genome shotgun (WGS) entry which is preliminary data.</text>
</comment>
<name>A0A2W7NBH7_9BACT</name>
<keyword evidence="4" id="KW-0233">DNA recombination</keyword>
<dbReference type="InterPro" id="IPR035386">
    <property type="entry name" value="Arm-DNA-bind_5"/>
</dbReference>
<dbReference type="SUPFAM" id="SSF56349">
    <property type="entry name" value="DNA breaking-rejoining enzymes"/>
    <property type="match status" value="1"/>
</dbReference>
<gene>
    <name evidence="8" type="ORF">LX69_03391</name>
</gene>
<dbReference type="AlphaFoldDB" id="A0A2W7NBH7"/>
<evidence type="ECO:0000259" key="7">
    <source>
        <dbReference type="PROSITE" id="PS51900"/>
    </source>
</evidence>
<feature type="domain" description="Tyr recombinase" evidence="6">
    <location>
        <begin position="207"/>
        <end position="404"/>
    </location>
</feature>
<dbReference type="InterPro" id="IPR013762">
    <property type="entry name" value="Integrase-like_cat_sf"/>
</dbReference>
<evidence type="ECO:0000259" key="6">
    <source>
        <dbReference type="PROSITE" id="PS51898"/>
    </source>
</evidence>
<protein>
    <submittedName>
        <fullName evidence="8">Site-specific recombinase XerD</fullName>
    </submittedName>
</protein>
<accession>A0A2W7NBH7</accession>
<evidence type="ECO:0000256" key="1">
    <source>
        <dbReference type="ARBA" id="ARBA00008857"/>
    </source>
</evidence>
<keyword evidence="3 5" id="KW-0238">DNA-binding</keyword>
<evidence type="ECO:0000256" key="4">
    <source>
        <dbReference type="ARBA" id="ARBA00023172"/>
    </source>
</evidence>
<dbReference type="Pfam" id="PF17293">
    <property type="entry name" value="Arm-DNA-bind_5"/>
    <property type="match status" value="1"/>
</dbReference>
<dbReference type="Pfam" id="PF00589">
    <property type="entry name" value="Phage_integrase"/>
    <property type="match status" value="1"/>
</dbReference>
<proteinExistence type="inferred from homology"/>